<feature type="non-terminal residue" evidence="2">
    <location>
        <position position="1"/>
    </location>
</feature>
<name>A0A2M8P857_9CHLR</name>
<accession>A0A2M8P857</accession>
<evidence type="ECO:0000313" key="3">
    <source>
        <dbReference type="Proteomes" id="UP000229681"/>
    </source>
</evidence>
<dbReference type="AlphaFoldDB" id="A0A2M8P857"/>
<gene>
    <name evidence="2" type="ORF">CUN49_17875</name>
</gene>
<evidence type="ECO:0000313" key="2">
    <source>
        <dbReference type="EMBL" id="PJF33732.1"/>
    </source>
</evidence>
<protein>
    <submittedName>
        <fullName evidence="2">Uncharacterized protein</fullName>
    </submittedName>
</protein>
<comment type="caution">
    <text evidence="2">The sequence shown here is derived from an EMBL/GenBank/DDBJ whole genome shotgun (WGS) entry which is preliminary data.</text>
</comment>
<organism evidence="2 3">
    <name type="scientific">Candidatus Thermofonsia Clade 1 bacterium</name>
    <dbReference type="NCBI Taxonomy" id="2364210"/>
    <lineage>
        <taxon>Bacteria</taxon>
        <taxon>Bacillati</taxon>
        <taxon>Chloroflexota</taxon>
        <taxon>Candidatus Thermofontia</taxon>
        <taxon>Candidatus Thermofonsia Clade 1</taxon>
    </lineage>
</organism>
<dbReference type="EMBL" id="PGTM01000788">
    <property type="protein sequence ID" value="PJF33732.1"/>
    <property type="molecule type" value="Genomic_DNA"/>
</dbReference>
<sequence>ALPPLRPTPEAAPSKADTPSLQKAAPQPSAAITVDIRRGMPKNAEQIAQVLSRMLGRPFSRIDVLTAFGEKSYLLAEIDSKIMGLAGFQVENLITRVDEFLLLPEAPIEPVARALIQA</sequence>
<dbReference type="Proteomes" id="UP000229681">
    <property type="component" value="Unassembled WGS sequence"/>
</dbReference>
<proteinExistence type="predicted"/>
<reference evidence="2 3" key="1">
    <citation type="submission" date="2017-11" db="EMBL/GenBank/DDBJ databases">
        <title>Evolution of Phototrophy in the Chloroflexi Phylum Driven by Horizontal Gene Transfer.</title>
        <authorList>
            <person name="Ward L.M."/>
            <person name="Hemp J."/>
            <person name="Shih P.M."/>
            <person name="Mcglynn S.E."/>
            <person name="Fischer W."/>
        </authorList>
    </citation>
    <scope>NUCLEOTIDE SEQUENCE [LARGE SCALE GENOMIC DNA]</scope>
    <source>
        <strain evidence="2">JP3_13</strain>
    </source>
</reference>
<feature type="non-terminal residue" evidence="2">
    <location>
        <position position="118"/>
    </location>
</feature>
<feature type="region of interest" description="Disordered" evidence="1">
    <location>
        <begin position="1"/>
        <end position="28"/>
    </location>
</feature>
<evidence type="ECO:0000256" key="1">
    <source>
        <dbReference type="SAM" id="MobiDB-lite"/>
    </source>
</evidence>